<sequence>MVAFSFMKWRVQPLMKWEHLRYEYIGAEDELRLSQEELSNDKIVLRLQKIFQGLTGIPAVAVREFSADNPPKQEDVNLYFSMPPPPGSDQIRVDPRWKYTGKVSESEEEDTVDTDVNLSSSEDDRPLSERYVLKSRASDKAGSSTGASKSLADSFEDALPPPPKKPRTTVAKRMVGKVLIPQTVPSEVSLLTRAQDTTRSTRVLTGGAICRVQ</sequence>
<dbReference type="EMBL" id="CM029050">
    <property type="protein sequence ID" value="KAG2565061.1"/>
    <property type="molecule type" value="Genomic_DNA"/>
</dbReference>
<comment type="caution">
    <text evidence="2">The sequence shown here is derived from an EMBL/GenBank/DDBJ whole genome shotgun (WGS) entry which is preliminary data.</text>
</comment>
<dbReference type="AlphaFoldDB" id="A0A8T0PRP9"/>
<accession>A0A8T0PRP9</accession>
<dbReference type="Proteomes" id="UP000823388">
    <property type="component" value="Chromosome 7N"/>
</dbReference>
<reference evidence="2" key="1">
    <citation type="submission" date="2020-05" db="EMBL/GenBank/DDBJ databases">
        <title>WGS assembly of Panicum virgatum.</title>
        <authorList>
            <person name="Lovell J.T."/>
            <person name="Jenkins J."/>
            <person name="Shu S."/>
            <person name="Juenger T.E."/>
            <person name="Schmutz J."/>
        </authorList>
    </citation>
    <scope>NUCLEOTIDE SEQUENCE</scope>
    <source>
        <strain evidence="2">AP13</strain>
    </source>
</reference>
<evidence type="ECO:0000313" key="2">
    <source>
        <dbReference type="EMBL" id="KAG2565061.1"/>
    </source>
</evidence>
<keyword evidence="3" id="KW-1185">Reference proteome</keyword>
<organism evidence="2 3">
    <name type="scientific">Panicum virgatum</name>
    <name type="common">Blackwell switchgrass</name>
    <dbReference type="NCBI Taxonomy" id="38727"/>
    <lineage>
        <taxon>Eukaryota</taxon>
        <taxon>Viridiplantae</taxon>
        <taxon>Streptophyta</taxon>
        <taxon>Embryophyta</taxon>
        <taxon>Tracheophyta</taxon>
        <taxon>Spermatophyta</taxon>
        <taxon>Magnoliopsida</taxon>
        <taxon>Liliopsida</taxon>
        <taxon>Poales</taxon>
        <taxon>Poaceae</taxon>
        <taxon>PACMAD clade</taxon>
        <taxon>Panicoideae</taxon>
        <taxon>Panicodae</taxon>
        <taxon>Paniceae</taxon>
        <taxon>Panicinae</taxon>
        <taxon>Panicum</taxon>
        <taxon>Panicum sect. Hiantes</taxon>
    </lineage>
</organism>
<feature type="compositionally biased region" description="Basic and acidic residues" evidence="1">
    <location>
        <begin position="122"/>
        <end position="139"/>
    </location>
</feature>
<evidence type="ECO:0000256" key="1">
    <source>
        <dbReference type="SAM" id="MobiDB-lite"/>
    </source>
</evidence>
<name>A0A8T0PRP9_PANVG</name>
<gene>
    <name evidence="2" type="ORF">PVAP13_7NG057167</name>
</gene>
<protein>
    <submittedName>
        <fullName evidence="2">Uncharacterized protein</fullName>
    </submittedName>
</protein>
<evidence type="ECO:0000313" key="3">
    <source>
        <dbReference type="Proteomes" id="UP000823388"/>
    </source>
</evidence>
<proteinExistence type="predicted"/>
<feature type="region of interest" description="Disordered" evidence="1">
    <location>
        <begin position="101"/>
        <end position="168"/>
    </location>
</feature>